<evidence type="ECO:0000259" key="5">
    <source>
        <dbReference type="PROSITE" id="PS50893"/>
    </source>
</evidence>
<dbReference type="PANTHER" id="PTHR43790">
    <property type="entry name" value="CARBOHYDRATE TRANSPORT ATP-BINDING PROTEIN MG119-RELATED"/>
    <property type="match status" value="1"/>
</dbReference>
<dbReference type="RefSeq" id="WP_179502592.1">
    <property type="nucleotide sequence ID" value="NZ_JACCAA010000001.1"/>
</dbReference>
<keyword evidence="2" id="KW-0677">Repeat</keyword>
<dbReference type="InterPro" id="IPR003593">
    <property type="entry name" value="AAA+_ATPase"/>
</dbReference>
<evidence type="ECO:0000256" key="3">
    <source>
        <dbReference type="ARBA" id="ARBA00022741"/>
    </source>
</evidence>
<proteinExistence type="predicted"/>
<dbReference type="SMART" id="SM00382">
    <property type="entry name" value="AAA"/>
    <property type="match status" value="2"/>
</dbReference>
<dbReference type="CDD" id="cd03215">
    <property type="entry name" value="ABC_Carb_Monos_II"/>
    <property type="match status" value="1"/>
</dbReference>
<evidence type="ECO:0000256" key="2">
    <source>
        <dbReference type="ARBA" id="ARBA00022737"/>
    </source>
</evidence>
<feature type="domain" description="ABC transporter" evidence="5">
    <location>
        <begin position="246"/>
        <end position="499"/>
    </location>
</feature>
<comment type="caution">
    <text evidence="6">The sequence shown here is derived from an EMBL/GenBank/DDBJ whole genome shotgun (WGS) entry which is preliminary data.</text>
</comment>
<dbReference type="AlphaFoldDB" id="A0A7Y9S523"/>
<dbReference type="Pfam" id="PF00005">
    <property type="entry name" value="ABC_tran"/>
    <property type="match status" value="2"/>
</dbReference>
<dbReference type="PANTHER" id="PTHR43790:SF9">
    <property type="entry name" value="GALACTOFURANOSE TRANSPORTER ATP-BINDING PROTEIN YTFR"/>
    <property type="match status" value="1"/>
</dbReference>
<dbReference type="InterPro" id="IPR003439">
    <property type="entry name" value="ABC_transporter-like_ATP-bd"/>
</dbReference>
<dbReference type="InterPro" id="IPR050107">
    <property type="entry name" value="ABC_carbohydrate_import_ATPase"/>
</dbReference>
<dbReference type="SUPFAM" id="SSF52540">
    <property type="entry name" value="P-loop containing nucleoside triphosphate hydrolases"/>
    <property type="match status" value="2"/>
</dbReference>
<keyword evidence="1" id="KW-0813">Transport</keyword>
<keyword evidence="3" id="KW-0547">Nucleotide-binding</keyword>
<dbReference type="PROSITE" id="PS50893">
    <property type="entry name" value="ABC_TRANSPORTER_2"/>
    <property type="match status" value="2"/>
</dbReference>
<gene>
    <name evidence="6" type="ORF">BJ980_002478</name>
</gene>
<sequence>MNALDIRGLSKTFSGHVVLNGVDLTVKAGEVHAVVGQNGSGKSTLIKILAGYHSPDRGATATVLGRDLELGSAAAADRLNVRFVHQDLGLMNDLSITENIMLGRTYPKVAGIKINWVKAKKIARDCLARTGPPIDVDRSVGEFGIAERTRIAIARALPDNDDPALIVLDEPTAALPARDVEALFDTIRGLTAAGNSVILVSHHLDEILGVSDSITVLRDGVKVACVSTSEVDHDQLTRLIIGASLVKNVDRPRVTATDNPANVRISGLEGTALLDFSADLRAGEIVGVAGLTGSGREEVAGLTIGRERRNAGTVTVNGTSVRSGDPIGAMCAGMAWICGERARYGVFSTMSVGTNLTISDLAPHTAVGRLDHKSERVETARWIDDLGIVASGPDAAMTTLSGGNQQKVLVARALRLAPAFLVLDDPTAGIDVGAREQVHGIIADHASASMSVLITSTDSDELARLCDRVLVMSRGRVVVELRRGVDLDAPSIDHAQVAGATA</sequence>
<dbReference type="EMBL" id="JACCAA010000001">
    <property type="protein sequence ID" value="NYG59555.1"/>
    <property type="molecule type" value="Genomic_DNA"/>
</dbReference>
<reference evidence="6 7" key="1">
    <citation type="submission" date="2020-07" db="EMBL/GenBank/DDBJ databases">
        <title>Sequencing the genomes of 1000 actinobacteria strains.</title>
        <authorList>
            <person name="Klenk H.-P."/>
        </authorList>
    </citation>
    <scope>NUCLEOTIDE SEQUENCE [LARGE SCALE GENOMIC DNA]</scope>
    <source>
        <strain evidence="6 7">DSM 23819</strain>
    </source>
</reference>
<accession>A0A7Y9S523</accession>
<name>A0A7Y9S523_9ACTN</name>
<dbReference type="CDD" id="cd03216">
    <property type="entry name" value="ABC_Carb_Monos_I"/>
    <property type="match status" value="1"/>
</dbReference>
<keyword evidence="4 6" id="KW-0067">ATP-binding</keyword>
<feature type="domain" description="ABC transporter" evidence="5">
    <location>
        <begin position="4"/>
        <end position="244"/>
    </location>
</feature>
<protein>
    <submittedName>
        <fullName evidence="6">Ribose transport system ATP-binding protein</fullName>
    </submittedName>
</protein>
<dbReference type="GO" id="GO:0005524">
    <property type="term" value="F:ATP binding"/>
    <property type="evidence" value="ECO:0007669"/>
    <property type="project" value="UniProtKB-KW"/>
</dbReference>
<evidence type="ECO:0000256" key="4">
    <source>
        <dbReference type="ARBA" id="ARBA00022840"/>
    </source>
</evidence>
<dbReference type="Gene3D" id="3.40.50.300">
    <property type="entry name" value="P-loop containing nucleotide triphosphate hydrolases"/>
    <property type="match status" value="2"/>
</dbReference>
<evidence type="ECO:0000313" key="6">
    <source>
        <dbReference type="EMBL" id="NYG59555.1"/>
    </source>
</evidence>
<keyword evidence="7" id="KW-1185">Reference proteome</keyword>
<dbReference type="GO" id="GO:0016887">
    <property type="term" value="F:ATP hydrolysis activity"/>
    <property type="evidence" value="ECO:0007669"/>
    <property type="project" value="InterPro"/>
</dbReference>
<organism evidence="6 7">
    <name type="scientific">Nocardioides daedukensis</name>
    <dbReference type="NCBI Taxonomy" id="634462"/>
    <lineage>
        <taxon>Bacteria</taxon>
        <taxon>Bacillati</taxon>
        <taxon>Actinomycetota</taxon>
        <taxon>Actinomycetes</taxon>
        <taxon>Propionibacteriales</taxon>
        <taxon>Nocardioidaceae</taxon>
        <taxon>Nocardioides</taxon>
    </lineage>
</organism>
<dbReference type="InterPro" id="IPR017871">
    <property type="entry name" value="ABC_transporter-like_CS"/>
</dbReference>
<dbReference type="Proteomes" id="UP000540656">
    <property type="component" value="Unassembled WGS sequence"/>
</dbReference>
<evidence type="ECO:0000256" key="1">
    <source>
        <dbReference type="ARBA" id="ARBA00022448"/>
    </source>
</evidence>
<evidence type="ECO:0000313" key="7">
    <source>
        <dbReference type="Proteomes" id="UP000540656"/>
    </source>
</evidence>
<dbReference type="InterPro" id="IPR027417">
    <property type="entry name" value="P-loop_NTPase"/>
</dbReference>
<dbReference type="PROSITE" id="PS00211">
    <property type="entry name" value="ABC_TRANSPORTER_1"/>
    <property type="match status" value="1"/>
</dbReference>